<feature type="region of interest" description="Disordered" evidence="1">
    <location>
        <begin position="1"/>
        <end position="20"/>
    </location>
</feature>
<organism evidence="2 3">
    <name type="scientific">Fistulina hepatica ATCC 64428</name>
    <dbReference type="NCBI Taxonomy" id="1128425"/>
    <lineage>
        <taxon>Eukaryota</taxon>
        <taxon>Fungi</taxon>
        <taxon>Dikarya</taxon>
        <taxon>Basidiomycota</taxon>
        <taxon>Agaricomycotina</taxon>
        <taxon>Agaricomycetes</taxon>
        <taxon>Agaricomycetidae</taxon>
        <taxon>Agaricales</taxon>
        <taxon>Fistulinaceae</taxon>
        <taxon>Fistulina</taxon>
    </lineage>
</organism>
<evidence type="ECO:0000256" key="1">
    <source>
        <dbReference type="SAM" id="MobiDB-lite"/>
    </source>
</evidence>
<name>A0A0D7AGF2_9AGAR</name>
<reference evidence="2 3" key="1">
    <citation type="journal article" date="2015" name="Fungal Genet. Biol.">
        <title>Evolution of novel wood decay mechanisms in Agaricales revealed by the genome sequences of Fistulina hepatica and Cylindrobasidium torrendii.</title>
        <authorList>
            <person name="Floudas D."/>
            <person name="Held B.W."/>
            <person name="Riley R."/>
            <person name="Nagy L.G."/>
            <person name="Koehler G."/>
            <person name="Ransdell A.S."/>
            <person name="Younus H."/>
            <person name="Chow J."/>
            <person name="Chiniquy J."/>
            <person name="Lipzen A."/>
            <person name="Tritt A."/>
            <person name="Sun H."/>
            <person name="Haridas S."/>
            <person name="LaButti K."/>
            <person name="Ohm R.A."/>
            <person name="Kues U."/>
            <person name="Blanchette R.A."/>
            <person name="Grigoriev I.V."/>
            <person name="Minto R.E."/>
            <person name="Hibbett D.S."/>
        </authorList>
    </citation>
    <scope>NUCLEOTIDE SEQUENCE [LARGE SCALE GENOMIC DNA]</scope>
    <source>
        <strain evidence="2 3">ATCC 64428</strain>
    </source>
</reference>
<keyword evidence="3" id="KW-1185">Reference proteome</keyword>
<dbReference type="EMBL" id="KN881772">
    <property type="protein sequence ID" value="KIY48961.1"/>
    <property type="molecule type" value="Genomic_DNA"/>
</dbReference>
<dbReference type="Proteomes" id="UP000054144">
    <property type="component" value="Unassembled WGS sequence"/>
</dbReference>
<proteinExistence type="predicted"/>
<evidence type="ECO:0000313" key="2">
    <source>
        <dbReference type="EMBL" id="KIY48961.1"/>
    </source>
</evidence>
<accession>A0A0D7AGF2</accession>
<dbReference type="AlphaFoldDB" id="A0A0D7AGF2"/>
<sequence length="122" mass="13575">MIPPCSRRTSTLAGKSPHPPDTQCLQSALHGPLAIRGLGELGTDRRCSGHAVVVVREQDVWDLQADEDLFILEERMRPGTPSTAGQDIPDKVTICCIRRRLYLVWEVTQDTCRSRHKSTGPD</sequence>
<gene>
    <name evidence="2" type="ORF">FISHEDRAFT_73117</name>
</gene>
<evidence type="ECO:0000313" key="3">
    <source>
        <dbReference type="Proteomes" id="UP000054144"/>
    </source>
</evidence>
<protein>
    <submittedName>
        <fullName evidence="2">Uncharacterized protein</fullName>
    </submittedName>
</protein>